<feature type="compositionally biased region" description="Low complexity" evidence="6">
    <location>
        <begin position="1061"/>
        <end position="1071"/>
    </location>
</feature>
<comment type="catalytic activity">
    <reaction evidence="4">
        <text>DNA(n) + a 2'-deoxyribonucleoside 5'-triphosphate = DNA(n+1) + diphosphate</text>
        <dbReference type="Rhea" id="RHEA:22508"/>
        <dbReference type="Rhea" id="RHEA-COMP:17339"/>
        <dbReference type="Rhea" id="RHEA-COMP:17340"/>
        <dbReference type="ChEBI" id="CHEBI:33019"/>
        <dbReference type="ChEBI" id="CHEBI:61560"/>
        <dbReference type="ChEBI" id="CHEBI:173112"/>
        <dbReference type="EC" id="2.7.7.49"/>
    </reaction>
</comment>
<dbReference type="PANTHER" id="PTHR42648:SF28">
    <property type="entry name" value="TRANSPOSON-ENCODED PROTEIN WITH RIBONUCLEASE H-LIKE AND RETROVIRUS ZINC FINGER-LIKE DOMAINS"/>
    <property type="match status" value="1"/>
</dbReference>
<dbReference type="Pfam" id="PF22936">
    <property type="entry name" value="Pol_BBD"/>
    <property type="match status" value="2"/>
</dbReference>
<dbReference type="GO" id="GO:0006508">
    <property type="term" value="P:proteolysis"/>
    <property type="evidence" value="ECO:0007669"/>
    <property type="project" value="UniProtKB-KW"/>
</dbReference>
<dbReference type="PANTHER" id="PTHR42648">
    <property type="entry name" value="TRANSPOSASE, PUTATIVE-RELATED"/>
    <property type="match status" value="1"/>
</dbReference>
<dbReference type="PROSITE" id="PS50994">
    <property type="entry name" value="INTEGRASE"/>
    <property type="match status" value="1"/>
</dbReference>
<dbReference type="GO" id="GO:0004519">
    <property type="term" value="F:endonuclease activity"/>
    <property type="evidence" value="ECO:0007669"/>
    <property type="project" value="UniProtKB-KW"/>
</dbReference>
<evidence type="ECO:0000256" key="3">
    <source>
        <dbReference type="ARBA" id="ARBA00022884"/>
    </source>
</evidence>
<feature type="compositionally biased region" description="Gly residues" evidence="6">
    <location>
        <begin position="299"/>
        <end position="308"/>
    </location>
</feature>
<dbReference type="GO" id="GO:0032196">
    <property type="term" value="P:transposition"/>
    <property type="evidence" value="ECO:0007669"/>
    <property type="project" value="UniProtKB-KW"/>
</dbReference>
<dbReference type="Pfam" id="PF13976">
    <property type="entry name" value="gag_pre-integrs"/>
    <property type="match status" value="1"/>
</dbReference>
<comment type="caution">
    <text evidence="8">The sequence shown here is derived from an EMBL/GenBank/DDBJ whole genome shotgun (WGS) entry which is preliminary data.</text>
</comment>
<dbReference type="AlphaFoldDB" id="A0AAD5VIS0"/>
<dbReference type="Pfam" id="PF14223">
    <property type="entry name" value="Retrotran_gag_2"/>
    <property type="match status" value="1"/>
</dbReference>
<keyword evidence="9" id="KW-1185">Reference proteome</keyword>
<dbReference type="InterPro" id="IPR039537">
    <property type="entry name" value="Retrotran_Ty1/copia-like"/>
</dbReference>
<evidence type="ECO:0000256" key="6">
    <source>
        <dbReference type="SAM" id="MobiDB-lite"/>
    </source>
</evidence>
<dbReference type="InterPro" id="IPR025724">
    <property type="entry name" value="GAG-pre-integrase_dom"/>
</dbReference>
<keyword evidence="2" id="KW-0378">Hydrolase</keyword>
<dbReference type="GO" id="GO:0003964">
    <property type="term" value="F:RNA-directed DNA polymerase activity"/>
    <property type="evidence" value="ECO:0007669"/>
    <property type="project" value="UniProtKB-KW"/>
</dbReference>
<feature type="region of interest" description="Disordered" evidence="6">
    <location>
        <begin position="1052"/>
        <end position="1083"/>
    </location>
</feature>
<evidence type="ECO:0000313" key="8">
    <source>
        <dbReference type="EMBL" id="KAJ3561473.1"/>
    </source>
</evidence>
<dbReference type="GO" id="GO:0005524">
    <property type="term" value="F:ATP binding"/>
    <property type="evidence" value="ECO:0007669"/>
    <property type="project" value="UniProtKB-KW"/>
</dbReference>
<evidence type="ECO:0000259" key="7">
    <source>
        <dbReference type="PROSITE" id="PS50994"/>
    </source>
</evidence>
<evidence type="ECO:0000256" key="5">
    <source>
        <dbReference type="ARBA" id="ARBA00049244"/>
    </source>
</evidence>
<evidence type="ECO:0000256" key="2">
    <source>
        <dbReference type="ARBA" id="ARBA00022670"/>
    </source>
</evidence>
<feature type="compositionally biased region" description="Pro residues" evidence="6">
    <location>
        <begin position="47"/>
        <end position="56"/>
    </location>
</feature>
<dbReference type="GO" id="GO:0046872">
    <property type="term" value="F:metal ion binding"/>
    <property type="evidence" value="ECO:0007669"/>
    <property type="project" value="UniProtKB-KW"/>
</dbReference>
<dbReference type="GO" id="GO:0008233">
    <property type="term" value="F:peptidase activity"/>
    <property type="evidence" value="ECO:0007669"/>
    <property type="project" value="UniProtKB-KW"/>
</dbReference>
<dbReference type="Gene3D" id="3.30.420.10">
    <property type="entry name" value="Ribonuclease H-like superfamily/Ribonuclease H"/>
    <property type="match status" value="2"/>
</dbReference>
<protein>
    <recommendedName>
        <fullName evidence="7">Integrase catalytic domain-containing protein</fullName>
    </recommendedName>
</protein>
<dbReference type="InterPro" id="IPR054722">
    <property type="entry name" value="PolX-like_BBD"/>
</dbReference>
<reference evidence="8" key="1">
    <citation type="submission" date="2022-07" db="EMBL/GenBank/DDBJ databases">
        <title>Genome Sequence of Leucocoprinus birnbaumii.</title>
        <authorList>
            <person name="Buettner E."/>
        </authorList>
    </citation>
    <scope>NUCLEOTIDE SEQUENCE</scope>
    <source>
        <strain evidence="8">VT141</strain>
    </source>
</reference>
<dbReference type="GO" id="GO:0005634">
    <property type="term" value="C:nucleus"/>
    <property type="evidence" value="ECO:0007669"/>
    <property type="project" value="UniProtKB-ARBA"/>
</dbReference>
<accession>A0AAD5VIS0</accession>
<dbReference type="InterPro" id="IPR001584">
    <property type="entry name" value="Integrase_cat-core"/>
</dbReference>
<organism evidence="8 9">
    <name type="scientific">Leucocoprinus birnbaumii</name>
    <dbReference type="NCBI Taxonomy" id="56174"/>
    <lineage>
        <taxon>Eukaryota</taxon>
        <taxon>Fungi</taxon>
        <taxon>Dikarya</taxon>
        <taxon>Basidiomycota</taxon>
        <taxon>Agaricomycotina</taxon>
        <taxon>Agaricomycetes</taxon>
        <taxon>Agaricomycetidae</taxon>
        <taxon>Agaricales</taxon>
        <taxon>Agaricineae</taxon>
        <taxon>Agaricaceae</taxon>
        <taxon>Leucocoprinus</taxon>
    </lineage>
</organism>
<dbReference type="GO" id="GO:0015074">
    <property type="term" value="P:DNA integration"/>
    <property type="evidence" value="ECO:0007669"/>
    <property type="project" value="UniProtKB-KW"/>
</dbReference>
<evidence type="ECO:0000256" key="4">
    <source>
        <dbReference type="ARBA" id="ARBA00048173"/>
    </source>
</evidence>
<dbReference type="InterPro" id="IPR036397">
    <property type="entry name" value="RNaseH_sf"/>
</dbReference>
<proteinExistence type="predicted"/>
<evidence type="ECO:0000256" key="1">
    <source>
        <dbReference type="ARBA" id="ARBA00022578"/>
    </source>
</evidence>
<dbReference type="Proteomes" id="UP001213000">
    <property type="component" value="Unassembled WGS sequence"/>
</dbReference>
<feature type="region of interest" description="Disordered" evidence="6">
    <location>
        <begin position="44"/>
        <end position="103"/>
    </location>
</feature>
<comment type="catalytic activity">
    <reaction evidence="5">
        <text>DNA(n) + a 2'-deoxyribonucleoside 5'-triphosphate = DNA(n+1) + diphosphate</text>
        <dbReference type="Rhea" id="RHEA:22508"/>
        <dbReference type="Rhea" id="RHEA-COMP:17339"/>
        <dbReference type="Rhea" id="RHEA-COMP:17340"/>
        <dbReference type="ChEBI" id="CHEBI:33019"/>
        <dbReference type="ChEBI" id="CHEBI:61560"/>
        <dbReference type="ChEBI" id="CHEBI:173112"/>
        <dbReference type="EC" id="2.7.7.7"/>
    </reaction>
</comment>
<dbReference type="GO" id="GO:0006310">
    <property type="term" value="P:DNA recombination"/>
    <property type="evidence" value="ECO:0007669"/>
    <property type="project" value="UniProtKB-KW"/>
</dbReference>
<feature type="region of interest" description="Disordered" evidence="6">
    <location>
        <begin position="293"/>
        <end position="323"/>
    </location>
</feature>
<gene>
    <name evidence="8" type="ORF">NP233_g10170</name>
</gene>
<keyword evidence="2" id="KW-0645">Protease</keyword>
<feature type="domain" description="Integrase catalytic" evidence="7">
    <location>
        <begin position="568"/>
        <end position="731"/>
    </location>
</feature>
<dbReference type="GO" id="GO:0003723">
    <property type="term" value="F:RNA binding"/>
    <property type="evidence" value="ECO:0007669"/>
    <property type="project" value="UniProtKB-KW"/>
</dbReference>
<evidence type="ECO:0000313" key="9">
    <source>
        <dbReference type="Proteomes" id="UP001213000"/>
    </source>
</evidence>
<keyword evidence="1" id="KW-0815">Transposition</keyword>
<dbReference type="SUPFAM" id="SSF53098">
    <property type="entry name" value="Ribonuclease H-like"/>
    <property type="match status" value="2"/>
</dbReference>
<dbReference type="GO" id="GO:0003887">
    <property type="term" value="F:DNA-directed DNA polymerase activity"/>
    <property type="evidence" value="ECO:0007669"/>
    <property type="project" value="UniProtKB-KW"/>
</dbReference>
<dbReference type="EMBL" id="JANIEX010000999">
    <property type="protein sequence ID" value="KAJ3561473.1"/>
    <property type="molecule type" value="Genomic_DNA"/>
</dbReference>
<sequence>MGPARDSSSTVWSFPKLNGTNYYTWSENMKDALEARGLWCSHIEIEAPPPPKPSIHPPGKKSVDPKTPKKPTQGSTIPEMPVKSRSRVDVDNAGDDPTDGNTTSMMVSLGLDEAAEDDDAYMYTAVYTQWEKRWEKYNTWKVNDSAAMGWMKGALEPTQWPHVTAAKTAKEMWDLLYELYFVSRKGTQLHFHIWDLWHQTWDESATTMTQFIGKMLELRQRILDCGEEIGDRLLIQAIFMALPHTTDWRLLRASMFRRGSDLTLNEVITELNAEYDRLQQDKTVEERGKKGGELALYSSGGGSQSGGGKKSEKKSKRKPKPDDECFDCKAKGVWRGHPDCPNPKRKGGCKTQAGGAANIAVDGLKSLGEREVGKVYMAVEGNVGSGLILDCGATSHMFAEKRYFSTMTPETSGEYVTVGGNNRVPVDGRGSVRFRANLDDGILTVTLNNALFLPGLGANLVSLGALHREGASVESFRGGLKVSLDGEDLFRAVMGGGSGTLYYIDCAEGIQESALIASSGSMRLWHRRLGHISPIMIRNMSRKEMVKGLDIKSPEIDHLCNGCMHGKSHKLPLPGSSDTKYSKMELLVMNLTEPMSVPTWDGYRYALVVIEEEVGVAVRDAVVMLERQSGKKVLRLRSDNGTEFVNSAMRAFCQKNGIIHETTDPYLPEQNGIAERALVIYFETVRCMLHFSSVDLRYWGEAFMYAMNIRTITATSGLDGVVPFETWTGRKPDVSHLRIFGSKGWVHVPKQNDETKGYRLENLERVEGSSNFITVGGHNRVQVEGRGSVRFYARLKSTVVPVILNDVLFIPKLGVNLVSLGALQEGGATVQSFAGGLSVRSGDEELFRAVMGGDGGTLYRTDSTSMIPAAIAIMSRQGMVKGLKVDAPVVYDHLCSGCMHGKSHKLPLPSASSTSYAKMDPVVMDLTGPICRYPVGRLLKTKEEVGVAVRDIVAMLDRQLGVKAMTAFCLRNEILHETTNPYLPEQNGIAERVIAVLFEMVRCMLHSANVDLRYWGEAFIDLAVVEVPQVRATSEEIGSLVEEAIRTDAVRPRPDAVTVASSPTPITQLSPPSTPPPSDHGVDVSATAVDDNYRGLFSLSSI</sequence>
<name>A0AAD5VIS0_9AGAR</name>
<dbReference type="InterPro" id="IPR012337">
    <property type="entry name" value="RNaseH-like_sf"/>
</dbReference>
<keyword evidence="3" id="KW-0694">RNA-binding</keyword>